<dbReference type="FunFam" id="3.40.50.10470:FF:000008">
    <property type="entry name" value="Translation initiation factor 2B, beta subunit"/>
    <property type="match status" value="1"/>
</dbReference>
<protein>
    <recommendedName>
        <fullName evidence="6">Translation initiation factor eIF2B subunit beta</fullName>
    </recommendedName>
    <alternativeName>
        <fullName evidence="7">eIF2B GDP-GTP exchange factor subunit beta</fullName>
    </alternativeName>
</protein>
<gene>
    <name evidence="10" type="ordered locus">PAS_chr3_0564</name>
</gene>
<dbReference type="EMBL" id="FN392321">
    <property type="protein sequence ID" value="CAY70612.1"/>
    <property type="molecule type" value="Genomic_DNA"/>
</dbReference>
<dbReference type="STRING" id="644223.C4R4X6"/>
<dbReference type="GO" id="GO:0005085">
    <property type="term" value="F:guanyl-nucleotide exchange factor activity"/>
    <property type="evidence" value="ECO:0007669"/>
    <property type="project" value="EnsemblFungi"/>
</dbReference>
<evidence type="ECO:0000313" key="11">
    <source>
        <dbReference type="Proteomes" id="UP000000314"/>
    </source>
</evidence>
<comment type="subunit">
    <text evidence="8">Component of the translation initiation factor 2B (eIF2B) complex which is a heterodecamer of two sets of five different subunits: alpha, beta, gamma, delta and epsilon. Subunits alpha, beta and delta comprise a regulatory subcomplex and subunits epsilon and gamma comprise a catalytic subcomplex. Within the complex, the hexameric regulatory complex resides at the center, with the two heterodimeric catalytic subcomplexes bound on opposite sides.</text>
</comment>
<evidence type="ECO:0000256" key="2">
    <source>
        <dbReference type="ARBA" id="ARBA00007251"/>
    </source>
</evidence>
<dbReference type="RefSeq" id="XP_002492791.1">
    <property type="nucleotide sequence ID" value="XM_002492746.1"/>
</dbReference>
<dbReference type="SUPFAM" id="SSF100950">
    <property type="entry name" value="NagB/RpiA/CoA transferase-like"/>
    <property type="match status" value="1"/>
</dbReference>
<dbReference type="GeneID" id="8199928"/>
<comment type="similarity">
    <text evidence="2 9">Belongs to the eIF-2B alpha/beta/delta subunits family.</text>
</comment>
<dbReference type="GO" id="GO:0002183">
    <property type="term" value="P:cytoplasmic translational initiation"/>
    <property type="evidence" value="ECO:0007669"/>
    <property type="project" value="EnsemblFungi"/>
</dbReference>
<dbReference type="PANTHER" id="PTHR45859:SF1">
    <property type="entry name" value="TRANSLATION INITIATION FACTOR EIF-2B SUBUNIT BETA"/>
    <property type="match status" value="1"/>
</dbReference>
<keyword evidence="3" id="KW-0963">Cytoplasm</keyword>
<keyword evidence="4 10" id="KW-0396">Initiation factor</keyword>
<dbReference type="HOGENOM" id="CLU_016218_4_3_1"/>
<dbReference type="InterPro" id="IPR037171">
    <property type="entry name" value="NagB/RpiA_transferase-like"/>
</dbReference>
<keyword evidence="11" id="KW-1185">Reference proteome</keyword>
<evidence type="ECO:0000256" key="4">
    <source>
        <dbReference type="ARBA" id="ARBA00022540"/>
    </source>
</evidence>
<name>C4R4X6_KOMPG</name>
<dbReference type="InterPro" id="IPR042529">
    <property type="entry name" value="IF_2B-like_C"/>
</dbReference>
<dbReference type="SMR" id="C4R4X6"/>
<dbReference type="GO" id="GO:0003743">
    <property type="term" value="F:translation initiation factor activity"/>
    <property type="evidence" value="ECO:0007669"/>
    <property type="project" value="UniProtKB-KW"/>
</dbReference>
<dbReference type="InterPro" id="IPR000649">
    <property type="entry name" value="IF-2B-related"/>
</dbReference>
<dbReference type="GO" id="GO:0006446">
    <property type="term" value="P:regulation of translational initiation"/>
    <property type="evidence" value="ECO:0007669"/>
    <property type="project" value="EnsemblFungi"/>
</dbReference>
<dbReference type="InterPro" id="IPR051855">
    <property type="entry name" value="eIF2B_beta_subunit"/>
</dbReference>
<evidence type="ECO:0000256" key="8">
    <source>
        <dbReference type="ARBA" id="ARBA00046432"/>
    </source>
</evidence>
<dbReference type="GO" id="GO:0005829">
    <property type="term" value="C:cytosol"/>
    <property type="evidence" value="ECO:0007669"/>
    <property type="project" value="UniProtKB-SubCell"/>
</dbReference>
<evidence type="ECO:0000313" key="10">
    <source>
        <dbReference type="EMBL" id="CAY70612.1"/>
    </source>
</evidence>
<accession>C4R4X6</accession>
<dbReference type="Pfam" id="PF01008">
    <property type="entry name" value="IF-2B"/>
    <property type="match status" value="1"/>
</dbReference>
<keyword evidence="5" id="KW-0648">Protein biosynthesis</keyword>
<proteinExistence type="inferred from homology"/>
<dbReference type="eggNOG" id="KOG1465">
    <property type="taxonomic scope" value="Eukaryota"/>
</dbReference>
<dbReference type="GO" id="GO:0005851">
    <property type="term" value="C:eukaryotic translation initiation factor 2B complex"/>
    <property type="evidence" value="ECO:0007669"/>
    <property type="project" value="EnsemblFungi"/>
</dbReference>
<dbReference type="Gene3D" id="3.40.50.10470">
    <property type="entry name" value="Translation initiation factor eif-2b, domain 2"/>
    <property type="match status" value="1"/>
</dbReference>
<dbReference type="AlphaFoldDB" id="C4R4X6"/>
<organism evidence="10 11">
    <name type="scientific">Komagataella phaffii (strain GS115 / ATCC 20864)</name>
    <name type="common">Yeast</name>
    <name type="synonym">Pichia pastoris</name>
    <dbReference type="NCBI Taxonomy" id="644223"/>
    <lineage>
        <taxon>Eukaryota</taxon>
        <taxon>Fungi</taxon>
        <taxon>Dikarya</taxon>
        <taxon>Ascomycota</taxon>
        <taxon>Saccharomycotina</taxon>
        <taxon>Pichiomycetes</taxon>
        <taxon>Pichiales</taxon>
        <taxon>Pichiaceae</taxon>
        <taxon>Komagataella</taxon>
    </lineage>
</organism>
<dbReference type="PANTHER" id="PTHR45859">
    <property type="entry name" value="TRANSLATION INITIATION FACTOR EIF-2B SUBUNIT BETA"/>
    <property type="match status" value="1"/>
</dbReference>
<evidence type="ECO:0000256" key="1">
    <source>
        <dbReference type="ARBA" id="ARBA00004514"/>
    </source>
</evidence>
<evidence type="ECO:0000256" key="5">
    <source>
        <dbReference type="ARBA" id="ARBA00022917"/>
    </source>
</evidence>
<dbReference type="OMA" id="SHSCAVA"/>
<evidence type="ECO:0000256" key="9">
    <source>
        <dbReference type="RuleBase" id="RU003814"/>
    </source>
</evidence>
<dbReference type="InParanoid" id="C4R4X6"/>
<comment type="subcellular location">
    <subcellularLocation>
        <location evidence="1">Cytoplasm</location>
        <location evidence="1">Cytosol</location>
    </subcellularLocation>
</comment>
<evidence type="ECO:0000256" key="6">
    <source>
        <dbReference type="ARBA" id="ARBA00044122"/>
    </source>
</evidence>
<evidence type="ECO:0000256" key="3">
    <source>
        <dbReference type="ARBA" id="ARBA00022490"/>
    </source>
</evidence>
<evidence type="ECO:0000256" key="7">
    <source>
        <dbReference type="ARBA" id="ARBA00044228"/>
    </source>
</evidence>
<dbReference type="FunCoup" id="C4R4X6">
    <property type="interactions" value="1072"/>
</dbReference>
<dbReference type="KEGG" id="ppa:PAS_chr3_0564"/>
<reference evidence="10 11" key="1">
    <citation type="journal article" date="2009" name="Nat. Biotechnol.">
        <title>Genome sequence of the recombinant protein production host Pichia pastoris.</title>
        <authorList>
            <person name="De Schutter K."/>
            <person name="Lin Y.C."/>
            <person name="Tiels P."/>
            <person name="Van Hecke A."/>
            <person name="Glinka S."/>
            <person name="Weber-Lehmann J."/>
            <person name="Rouze P."/>
            <person name="Van de Peer Y."/>
            <person name="Callewaert N."/>
        </authorList>
    </citation>
    <scope>NUCLEOTIDE SEQUENCE [LARGE SCALE GENOMIC DNA]</scope>
    <source>
        <strain evidence="11">GS115 / ATCC 20864</strain>
    </source>
</reference>
<dbReference type="OrthoDB" id="269919at2759"/>
<dbReference type="Proteomes" id="UP000000314">
    <property type="component" value="Chromosome 3"/>
</dbReference>
<sequence>MDFLLPRKLTSSTKPISFMSQTQQQIQEQVDGLVYKLKRRQLAGSYKVAIETAQLLMRLITMARWKNTDQLIELIRDAGRQLIAAQPREFASGNIVRRVLSLIRDESLEMDREKPDIDKNTAMMSSMFSLLSTTDTKNQQQHSTSDAKQRTQDLRSLVIQGIRDLMDEISAVHENIELMSIDLIHDNEVLLTPTPNSQTVLNFLLKARQKRKFTVLVTECFPNHTEDAHKFVKKLADAKIDTVLIPDSTVFAVMSRVGKVIIGARSVFVNGGCVSTSGVAAVTECAKEHRTPVFTVAGLYKLSPTYPFDNDSLIEVGNSGKVIDYSDQDLVGRCEVTNPLMDYIDPENIDIYITNVGGFSPNFIYRIVLDNYKSDDVNL</sequence>